<comment type="caution">
    <text evidence="1">The sequence shown here is derived from an EMBL/GenBank/DDBJ whole genome shotgun (WGS) entry which is preliminary data.</text>
</comment>
<gene>
    <name evidence="1" type="ORF">B1B_08168</name>
</gene>
<name>T1C069_9ZZZZ</name>
<proteinExistence type="predicted"/>
<sequence>TRARSRSHVWGEARSADGSVARIELDAPNGYALTVDAALAIVQRMLLQPPASGYWTPAQWLGAEFVLDLPGVQRIATAA</sequence>
<dbReference type="EMBL" id="AUZY01005294">
    <property type="protein sequence ID" value="EQD59545.1"/>
    <property type="molecule type" value="Genomic_DNA"/>
</dbReference>
<protein>
    <submittedName>
        <fullName evidence="1">Saccharopine dehydrogenase</fullName>
    </submittedName>
</protein>
<dbReference type="PANTHER" id="PTHR43781">
    <property type="entry name" value="SACCHAROPINE DEHYDROGENASE"/>
    <property type="match status" value="1"/>
</dbReference>
<evidence type="ECO:0000313" key="1">
    <source>
        <dbReference type="EMBL" id="EQD59545.1"/>
    </source>
</evidence>
<dbReference type="AlphaFoldDB" id="T1C069"/>
<accession>T1C069</accession>
<feature type="non-terminal residue" evidence="1">
    <location>
        <position position="1"/>
    </location>
</feature>
<reference evidence="1" key="1">
    <citation type="submission" date="2013-08" db="EMBL/GenBank/DDBJ databases">
        <authorList>
            <person name="Mendez C."/>
            <person name="Richter M."/>
            <person name="Ferrer M."/>
            <person name="Sanchez J."/>
        </authorList>
    </citation>
    <scope>NUCLEOTIDE SEQUENCE</scope>
</reference>
<dbReference type="PANTHER" id="PTHR43781:SF1">
    <property type="entry name" value="SACCHAROPINE DEHYDROGENASE"/>
    <property type="match status" value="1"/>
</dbReference>
<reference evidence="1" key="2">
    <citation type="journal article" date="2014" name="ISME J.">
        <title>Microbial stratification in low pH oxic and suboxic macroscopic growths along an acid mine drainage.</title>
        <authorList>
            <person name="Mendez-Garcia C."/>
            <person name="Mesa V."/>
            <person name="Sprenger R.R."/>
            <person name="Richter M."/>
            <person name="Diez M.S."/>
            <person name="Solano J."/>
            <person name="Bargiela R."/>
            <person name="Golyshina O.V."/>
            <person name="Manteca A."/>
            <person name="Ramos J.L."/>
            <person name="Gallego J.R."/>
            <person name="Llorente I."/>
            <person name="Martins Dos Santos V.A."/>
            <person name="Jensen O.N."/>
            <person name="Pelaez A.I."/>
            <person name="Sanchez J."/>
            <person name="Ferrer M."/>
        </authorList>
    </citation>
    <scope>NUCLEOTIDE SEQUENCE</scope>
</reference>
<organism evidence="1">
    <name type="scientific">mine drainage metagenome</name>
    <dbReference type="NCBI Taxonomy" id="410659"/>
    <lineage>
        <taxon>unclassified sequences</taxon>
        <taxon>metagenomes</taxon>
        <taxon>ecological metagenomes</taxon>
    </lineage>
</organism>